<evidence type="ECO:0000256" key="1">
    <source>
        <dbReference type="SAM" id="MobiDB-lite"/>
    </source>
</evidence>
<protein>
    <submittedName>
        <fullName evidence="2">Uncharacterized protein</fullName>
    </submittedName>
</protein>
<name>B1G6U3_PARG4</name>
<organism evidence="2 3">
    <name type="scientific">Paraburkholderia graminis (strain ATCC 700544 / DSM 17151 / LMG 18924 / NCIMB 13744 / C4D1M)</name>
    <dbReference type="NCBI Taxonomy" id="396598"/>
    <lineage>
        <taxon>Bacteria</taxon>
        <taxon>Pseudomonadati</taxon>
        <taxon>Pseudomonadota</taxon>
        <taxon>Betaproteobacteria</taxon>
        <taxon>Burkholderiales</taxon>
        <taxon>Burkholderiaceae</taxon>
        <taxon>Paraburkholderia</taxon>
    </lineage>
</organism>
<sequence>MWFQVAPARVPCSPAAENESMATHGDALPGHCRFDHDVVVVQLHALRQVHAILRIAPCSTPGIPARSAANTYAMHRVADSSHSRNACHHRLSRHRASATRCQYLLRDDDQARSGRRYADNDVGRTVHGDNIGVGGIGTGPGENLRQPVTYPGRNPRSGRSQRLAHGIRIVVAAIRGS</sequence>
<evidence type="ECO:0000313" key="3">
    <source>
        <dbReference type="Proteomes" id="UP000005045"/>
    </source>
</evidence>
<gene>
    <name evidence="2" type="ORF">BgramDRAFT_5089</name>
</gene>
<feature type="region of interest" description="Disordered" evidence="1">
    <location>
        <begin position="115"/>
        <end position="161"/>
    </location>
</feature>
<dbReference type="EMBL" id="ABLD01000020">
    <property type="protein sequence ID" value="EDT08163.1"/>
    <property type="molecule type" value="Genomic_DNA"/>
</dbReference>
<dbReference type="AlphaFoldDB" id="B1G6U3"/>
<feature type="compositionally biased region" description="Gly residues" evidence="1">
    <location>
        <begin position="131"/>
        <end position="140"/>
    </location>
</feature>
<feature type="compositionally biased region" description="Basic and acidic residues" evidence="1">
    <location>
        <begin position="115"/>
        <end position="127"/>
    </location>
</feature>
<keyword evidence="3" id="KW-1185">Reference proteome</keyword>
<proteinExistence type="predicted"/>
<comment type="caution">
    <text evidence="2">The sequence shown here is derived from an EMBL/GenBank/DDBJ whole genome shotgun (WGS) entry which is preliminary data.</text>
</comment>
<reference evidence="2 3" key="1">
    <citation type="submission" date="2008-03" db="EMBL/GenBank/DDBJ databases">
        <title>Sequencing of the draft genome and assembly of Burkholderia graminis C4D1M.</title>
        <authorList>
            <consortium name="US DOE Joint Genome Institute (JGI-PGF)"/>
            <person name="Copeland A."/>
            <person name="Lucas S."/>
            <person name="Lapidus A."/>
            <person name="Glavina del Rio T."/>
            <person name="Dalin E."/>
            <person name="Tice H."/>
            <person name="Bruce D."/>
            <person name="Goodwin L."/>
            <person name="Pitluck S."/>
            <person name="Larimer F."/>
            <person name="Land M.L."/>
            <person name="Hauser L."/>
            <person name="Tiedje J."/>
            <person name="Richardson P."/>
        </authorList>
    </citation>
    <scope>NUCLEOTIDE SEQUENCE [LARGE SCALE GENOMIC DNA]</scope>
    <source>
        <strain evidence="3">ATCC 700544 / DSM 17151 / LMG 18924 / NCIMB 13744 / C4D1M</strain>
    </source>
</reference>
<dbReference type="Proteomes" id="UP000005045">
    <property type="component" value="Unassembled WGS sequence"/>
</dbReference>
<evidence type="ECO:0000313" key="2">
    <source>
        <dbReference type="EMBL" id="EDT08163.1"/>
    </source>
</evidence>
<accession>B1G6U3</accession>